<dbReference type="AlphaFoldDB" id="A0A9P4K0J4"/>
<keyword evidence="2" id="KW-0285">Flavoprotein</keyword>
<feature type="domain" description="Glucose-methanol-choline oxidoreductase N-terminal" evidence="3">
    <location>
        <begin position="48"/>
        <end position="352"/>
    </location>
</feature>
<dbReference type="Gene3D" id="3.50.50.60">
    <property type="entry name" value="FAD/NAD(P)-binding domain"/>
    <property type="match status" value="1"/>
</dbReference>
<dbReference type="InterPro" id="IPR012132">
    <property type="entry name" value="GMC_OxRdtase"/>
</dbReference>
<dbReference type="InterPro" id="IPR007867">
    <property type="entry name" value="GMC_OxRtase_C"/>
</dbReference>
<dbReference type="Pfam" id="PF05199">
    <property type="entry name" value="GMC_oxred_C"/>
    <property type="match status" value="1"/>
</dbReference>
<dbReference type="PANTHER" id="PTHR11552">
    <property type="entry name" value="GLUCOSE-METHANOL-CHOLINE GMC OXIDOREDUCTASE"/>
    <property type="match status" value="1"/>
</dbReference>
<evidence type="ECO:0000259" key="3">
    <source>
        <dbReference type="Pfam" id="PF00732"/>
    </source>
</evidence>
<feature type="binding site" evidence="2">
    <location>
        <begin position="545"/>
        <end position="546"/>
    </location>
    <ligand>
        <name>FAD</name>
        <dbReference type="ChEBI" id="CHEBI:57692"/>
    </ligand>
</feature>
<evidence type="ECO:0000259" key="4">
    <source>
        <dbReference type="Pfam" id="PF05199"/>
    </source>
</evidence>
<keyword evidence="2" id="KW-0274">FAD</keyword>
<dbReference type="OrthoDB" id="269227at2759"/>
<dbReference type="Proteomes" id="UP000800093">
    <property type="component" value="Unassembled WGS sequence"/>
</dbReference>
<dbReference type="GO" id="GO:0016614">
    <property type="term" value="F:oxidoreductase activity, acting on CH-OH group of donors"/>
    <property type="evidence" value="ECO:0007669"/>
    <property type="project" value="InterPro"/>
</dbReference>
<dbReference type="InterPro" id="IPR036188">
    <property type="entry name" value="FAD/NAD-bd_sf"/>
</dbReference>
<name>A0A9P4K0J4_9PLEO</name>
<dbReference type="GO" id="GO:0044550">
    <property type="term" value="P:secondary metabolite biosynthetic process"/>
    <property type="evidence" value="ECO:0007669"/>
    <property type="project" value="TreeGrafter"/>
</dbReference>
<evidence type="ECO:0000313" key="5">
    <source>
        <dbReference type="EMBL" id="KAF2260649.1"/>
    </source>
</evidence>
<proteinExistence type="inferred from homology"/>
<dbReference type="EMBL" id="ML986675">
    <property type="protein sequence ID" value="KAF2260649.1"/>
    <property type="molecule type" value="Genomic_DNA"/>
</dbReference>
<keyword evidence="6" id="KW-1185">Reference proteome</keyword>
<reference evidence="6" key="1">
    <citation type="journal article" date="2020" name="Stud. Mycol.">
        <title>101 Dothideomycetes genomes: A test case for predicting lifestyles and emergence of pathogens.</title>
        <authorList>
            <person name="Haridas S."/>
            <person name="Albert R."/>
            <person name="Binder M."/>
            <person name="Bloem J."/>
            <person name="LaButti K."/>
            <person name="Salamov A."/>
            <person name="Andreopoulos B."/>
            <person name="Baker S."/>
            <person name="Barry K."/>
            <person name="Bills G."/>
            <person name="Bluhm B."/>
            <person name="Cannon C."/>
            <person name="Castanera R."/>
            <person name="Culley D."/>
            <person name="Daum C."/>
            <person name="Ezra D."/>
            <person name="Gonzalez J."/>
            <person name="Henrissat B."/>
            <person name="Kuo A."/>
            <person name="Liang C."/>
            <person name="Lipzen A."/>
            <person name="Lutzoni F."/>
            <person name="Magnuson J."/>
            <person name="Mondo S."/>
            <person name="Nolan M."/>
            <person name="Ohm R."/>
            <person name="Pangilinan J."/>
            <person name="Park H.-J."/>
            <person name="Ramirez L."/>
            <person name="Alfaro M."/>
            <person name="Sun H."/>
            <person name="Tritt A."/>
            <person name="Yoshinaga Y."/>
            <person name="Zwiers L.-H."/>
            <person name="Turgeon B."/>
            <person name="Goodwin S."/>
            <person name="Spatafora J."/>
            <person name="Crous P."/>
            <person name="Grigoriev I."/>
        </authorList>
    </citation>
    <scope>NUCLEOTIDE SEQUENCE [LARGE SCALE GENOMIC DNA]</scope>
    <source>
        <strain evidence="6">CBS 304.66</strain>
    </source>
</reference>
<dbReference type="GO" id="GO:0050660">
    <property type="term" value="F:flavin adenine dinucleotide binding"/>
    <property type="evidence" value="ECO:0007669"/>
    <property type="project" value="InterPro"/>
</dbReference>
<dbReference type="SUPFAM" id="SSF54373">
    <property type="entry name" value="FAD-linked reductases, C-terminal domain"/>
    <property type="match status" value="1"/>
</dbReference>
<dbReference type="Pfam" id="PF00732">
    <property type="entry name" value="GMC_oxred_N"/>
    <property type="match status" value="1"/>
</dbReference>
<feature type="domain" description="Glucose-methanol-choline oxidoreductase C-terminal" evidence="4">
    <location>
        <begin position="466"/>
        <end position="598"/>
    </location>
</feature>
<accession>A0A9P4K0J4</accession>
<evidence type="ECO:0000256" key="2">
    <source>
        <dbReference type="PIRSR" id="PIRSR000137-2"/>
    </source>
</evidence>
<organism evidence="5 6">
    <name type="scientific">Lojkania enalia</name>
    <dbReference type="NCBI Taxonomy" id="147567"/>
    <lineage>
        <taxon>Eukaryota</taxon>
        <taxon>Fungi</taxon>
        <taxon>Dikarya</taxon>
        <taxon>Ascomycota</taxon>
        <taxon>Pezizomycotina</taxon>
        <taxon>Dothideomycetes</taxon>
        <taxon>Pleosporomycetidae</taxon>
        <taxon>Pleosporales</taxon>
        <taxon>Pleosporales incertae sedis</taxon>
        <taxon>Lojkania</taxon>
    </lineage>
</organism>
<comment type="cofactor">
    <cofactor evidence="2">
        <name>FAD</name>
        <dbReference type="ChEBI" id="CHEBI:57692"/>
    </cofactor>
</comment>
<evidence type="ECO:0000313" key="6">
    <source>
        <dbReference type="Proteomes" id="UP000800093"/>
    </source>
</evidence>
<comment type="similarity">
    <text evidence="1">Belongs to the GMC oxidoreductase family.</text>
</comment>
<protein>
    <submittedName>
        <fullName evidence="5">Alcohol oxidase</fullName>
    </submittedName>
</protein>
<dbReference type="PANTHER" id="PTHR11552:SF115">
    <property type="entry name" value="DEHYDROGENASE XPTC-RELATED"/>
    <property type="match status" value="1"/>
</dbReference>
<dbReference type="PIRSF" id="PIRSF000137">
    <property type="entry name" value="Alcohol_oxidase"/>
    <property type="match status" value="1"/>
</dbReference>
<dbReference type="SUPFAM" id="SSF51905">
    <property type="entry name" value="FAD/NAD(P)-binding domain"/>
    <property type="match status" value="1"/>
</dbReference>
<evidence type="ECO:0000256" key="1">
    <source>
        <dbReference type="ARBA" id="ARBA00010790"/>
    </source>
</evidence>
<comment type="caution">
    <text evidence="5">The sequence shown here is derived from an EMBL/GenBank/DDBJ whole genome shotgun (WGS) entry which is preliminary data.</text>
</comment>
<sequence>MKMASALPRSIRFIVLVQLVLSNLILAIPSWSNLALQIREVGDIKDSYDYIIVGGGTAGLTVADRLSESGKYTVLVIEHGKFYNASDPDDFPMSRRYNLTSVPQANLDNKEVQITIGHCVGGSSAINGMAVMRGTMQEYDNWAELGNPGSTWNWDGMLPYFHKAIHFVEPRGDWVKKFKVTYDIRSAWGQYEDTRLYASYLGWFNPLVMIFYEAYKRVPGLNIVRGGHSGTHGLFYYPISLDPNTQQRSYARTAHWDGLERKNYDIITGSRGNKILFKGNKASAVRFVPKENAKANPTVVKARKEIIISAGGIHTPQVLQLSGIGPARLLEQAGIQVKVNLPGVGSNLQDHPLGPLLEWKWAKQPKKPFENNYTGPTFDFATGQGLVAQLSLPLITPKSYITLASTYACQNLSHYLEPDTPPAILAGYQAQQRIYAREMQRTNISFLSNLFLGNPRIQPVGSHIMSRGHVRINTTDPESEPLIDFRALSNPLDIELWVAYMRFLLSFLRSPVFAPYEPTPINPPNSTTDEGLRKYIRSVLSPHGWHPLGTASKMRRELGGVVDDELKVYGVDGLRVVDASVMPLLVAASTQLTVYAIAEKAVGLIMEERE</sequence>
<dbReference type="Gene3D" id="3.30.560.10">
    <property type="entry name" value="Glucose Oxidase, domain 3"/>
    <property type="match status" value="1"/>
</dbReference>
<gene>
    <name evidence="5" type="ORF">CC78DRAFT_501278</name>
</gene>
<dbReference type="InterPro" id="IPR000172">
    <property type="entry name" value="GMC_OxRdtase_N"/>
</dbReference>